<gene>
    <name evidence="2" type="ORF">Mco01_25680</name>
</gene>
<dbReference type="EMBL" id="BOOC01000009">
    <property type="protein sequence ID" value="GIH39568.1"/>
    <property type="molecule type" value="Genomic_DNA"/>
</dbReference>
<feature type="region of interest" description="Disordered" evidence="1">
    <location>
        <begin position="1"/>
        <end position="47"/>
    </location>
</feature>
<name>A0ABQ4FXN2_9ACTN</name>
<evidence type="ECO:0000256" key="1">
    <source>
        <dbReference type="SAM" id="MobiDB-lite"/>
    </source>
</evidence>
<comment type="caution">
    <text evidence="2">The sequence shown here is derived from an EMBL/GenBank/DDBJ whole genome shotgun (WGS) entry which is preliminary data.</text>
</comment>
<protein>
    <submittedName>
        <fullName evidence="2">Uncharacterized protein</fullName>
    </submittedName>
</protein>
<proteinExistence type="predicted"/>
<evidence type="ECO:0000313" key="3">
    <source>
        <dbReference type="Proteomes" id="UP000603904"/>
    </source>
</evidence>
<sequence length="47" mass="5059">MADEQKKKPAKSTGKAKRTAIKEARSAKQAKKARRDDTGAGDYTPAP</sequence>
<dbReference type="RefSeq" id="WP_204057088.1">
    <property type="nucleotide sequence ID" value="NZ_BAAAGP010000004.1"/>
</dbReference>
<keyword evidence="3" id="KW-1185">Reference proteome</keyword>
<accession>A0ABQ4FXN2</accession>
<feature type="compositionally biased region" description="Basic residues" evidence="1">
    <location>
        <begin position="8"/>
        <end position="19"/>
    </location>
</feature>
<evidence type="ECO:0000313" key="2">
    <source>
        <dbReference type="EMBL" id="GIH39568.1"/>
    </source>
</evidence>
<reference evidence="2 3" key="1">
    <citation type="submission" date="2021-01" db="EMBL/GenBank/DDBJ databases">
        <title>Whole genome shotgun sequence of Microbispora corallina NBRC 16416.</title>
        <authorList>
            <person name="Komaki H."/>
            <person name="Tamura T."/>
        </authorList>
    </citation>
    <scope>NUCLEOTIDE SEQUENCE [LARGE SCALE GENOMIC DNA]</scope>
    <source>
        <strain evidence="2 3">NBRC 16416</strain>
    </source>
</reference>
<organism evidence="2 3">
    <name type="scientific">Microbispora corallina</name>
    <dbReference type="NCBI Taxonomy" id="83302"/>
    <lineage>
        <taxon>Bacteria</taxon>
        <taxon>Bacillati</taxon>
        <taxon>Actinomycetota</taxon>
        <taxon>Actinomycetes</taxon>
        <taxon>Streptosporangiales</taxon>
        <taxon>Streptosporangiaceae</taxon>
        <taxon>Microbispora</taxon>
    </lineage>
</organism>
<dbReference type="Proteomes" id="UP000603904">
    <property type="component" value="Unassembled WGS sequence"/>
</dbReference>